<keyword evidence="2" id="KW-1185">Reference proteome</keyword>
<organism evidence="1 2">
    <name type="scientific">Bionectria ochroleuca</name>
    <name type="common">Gliocladium roseum</name>
    <dbReference type="NCBI Taxonomy" id="29856"/>
    <lineage>
        <taxon>Eukaryota</taxon>
        <taxon>Fungi</taxon>
        <taxon>Dikarya</taxon>
        <taxon>Ascomycota</taxon>
        <taxon>Pezizomycotina</taxon>
        <taxon>Sordariomycetes</taxon>
        <taxon>Hypocreomycetidae</taxon>
        <taxon>Hypocreales</taxon>
        <taxon>Bionectriaceae</taxon>
        <taxon>Clonostachys</taxon>
    </lineage>
</organism>
<sequence length="223" mass="26283">MEFIKQEEAYEPGIPSYVPPFPWNAEDAKFTMLFRDFGGLPIESSTTMDIVLRTLIKLDELIVPFEKSTQHSDDGLKAWRENHKKALELNMVDLPGYPELKTWSRGIPVWNDKVWETRYSYMVEQRRKIVDKRLAQIGIKKPMRQKFFGQEPEQPRRAIIAHDSTGRLRSNKPRRDWWQSVNVLLGRLARQFPGCSDEIAYRFWNPSPGLRWEDATDELQMVE</sequence>
<evidence type="ECO:0000313" key="2">
    <source>
        <dbReference type="Proteomes" id="UP000766486"/>
    </source>
</evidence>
<gene>
    <name evidence="1" type="ORF">CLO192961_LOCUS434811</name>
</gene>
<dbReference type="EMBL" id="CABFNS010000925">
    <property type="protein sequence ID" value="VUC36058.1"/>
    <property type="molecule type" value="Genomic_DNA"/>
</dbReference>
<protein>
    <submittedName>
        <fullName evidence="1">Uncharacterized protein</fullName>
    </submittedName>
</protein>
<reference evidence="1 2" key="1">
    <citation type="submission" date="2019-06" db="EMBL/GenBank/DDBJ databases">
        <authorList>
            <person name="Broberg M."/>
        </authorList>
    </citation>
    <scope>NUCLEOTIDE SEQUENCE [LARGE SCALE GENOMIC DNA]</scope>
</reference>
<proteinExistence type="predicted"/>
<comment type="caution">
    <text evidence="1">The sequence shown here is derived from an EMBL/GenBank/DDBJ whole genome shotgun (WGS) entry which is preliminary data.</text>
</comment>
<name>A0ABY6UXQ2_BIOOC</name>
<evidence type="ECO:0000313" key="1">
    <source>
        <dbReference type="EMBL" id="VUC36058.1"/>
    </source>
</evidence>
<dbReference type="Proteomes" id="UP000766486">
    <property type="component" value="Unassembled WGS sequence"/>
</dbReference>
<accession>A0ABY6UXQ2</accession>